<dbReference type="GO" id="GO:0019888">
    <property type="term" value="F:protein phosphatase regulator activity"/>
    <property type="evidence" value="ECO:0007669"/>
    <property type="project" value="TreeGrafter"/>
</dbReference>
<reference evidence="3" key="1">
    <citation type="submission" date="2021-01" db="EMBL/GenBank/DDBJ databases">
        <authorList>
            <person name="Corre E."/>
            <person name="Pelletier E."/>
            <person name="Niang G."/>
            <person name="Scheremetjew M."/>
            <person name="Finn R."/>
            <person name="Kale V."/>
            <person name="Holt S."/>
            <person name="Cochrane G."/>
            <person name="Meng A."/>
            <person name="Brown T."/>
            <person name="Cohen L."/>
        </authorList>
    </citation>
    <scope>NUCLEOTIDE SEQUENCE</scope>
    <source>
        <strain evidence="3">B650</strain>
    </source>
</reference>
<dbReference type="AlphaFoldDB" id="A0A7S2LFG4"/>
<keyword evidence="1" id="KW-0677">Repeat</keyword>
<dbReference type="EMBL" id="HBGY01028976">
    <property type="protein sequence ID" value="CAD9604919.1"/>
    <property type="molecule type" value="Transcribed_RNA"/>
</dbReference>
<sequence length="793" mass="88625">MAATATPSNPAAAGQQHQSMRFQDLTIDDTLPLLERVLKYAQSEIALQRLVHVRQMADVLRGVPLSQRMFTMDRLSVLFPKLVDDPEILVRQGFVAQLVEIALICLNINATDGAPVENAVEKTKGGGENDINDESVTTSLRNYVLTVLVPYMGSMLSNPNLEVRRSASEAVTKLASELSANEVRQYLLDYPLALLSRSQTSGLNNISSPKMPVSNSSVEDMRAFGVVFLGELCQSLSGNHVREVIVPHLIRCKSDKSHKVRSACAIALPRAFNNLGDDSNDGITENDQAAATKARTQLLDAFCCLSEDSSIPCRNVCSDSIEIFNPYTQYSDEETLRVREKMVEITLVLLHDEQQAICVRTLQRLGPIIASICFSLDQVKTDSVVLKVKESVALNILPFFCGMTDNVVSEYTTREDQQAINDMRSYCAYNFPGVLLSLGREYWTSCLRQCFINLLYDNPTPSDDTDPRSWEELKAMPHRNFQITQLVAIRRIISHSLHDLASILGQKLMETDLYDVLEYFLFEEDVDGVRAGVIKHASALLDLLSQSKRAELIKLFPELYDSLSPTIKGKEDGISGSSYSKSGNWRMRVVFTEQLCCMFSKNVLVASDEEVFVISEVIPLAFTLLGDPVAGVRESAAQKLIPSMLCAVYLDEEDSSSFNTTVQASKDESKTVSKSLSSVAFENCIARLQNFAVGDYEKKQLFCNIMCSLIQDHSHKGKAVSKVMDQMIPFLMQIEKDPVANVRLTMYRSLRTIIDSTEFTSQKIPSVATEDQRQMILASIQRFEEVEDDNWWQ</sequence>
<dbReference type="InterPro" id="IPR011989">
    <property type="entry name" value="ARM-like"/>
</dbReference>
<dbReference type="PROSITE" id="PS50077">
    <property type="entry name" value="HEAT_REPEAT"/>
    <property type="match status" value="1"/>
</dbReference>
<dbReference type="GO" id="GO:0005737">
    <property type="term" value="C:cytoplasm"/>
    <property type="evidence" value="ECO:0007669"/>
    <property type="project" value="TreeGrafter"/>
</dbReference>
<proteinExistence type="predicted"/>
<evidence type="ECO:0000313" key="3">
    <source>
        <dbReference type="EMBL" id="CAD9604919.1"/>
    </source>
</evidence>
<dbReference type="InterPro" id="IPR051023">
    <property type="entry name" value="PP2A_Regulatory_Subunit_A"/>
</dbReference>
<gene>
    <name evidence="3" type="ORF">LDAN0321_LOCUS17959</name>
</gene>
<evidence type="ECO:0000256" key="2">
    <source>
        <dbReference type="PROSITE-ProRule" id="PRU00103"/>
    </source>
</evidence>
<feature type="repeat" description="HEAT" evidence="2">
    <location>
        <begin position="148"/>
        <end position="186"/>
    </location>
</feature>
<dbReference type="PANTHER" id="PTHR10648">
    <property type="entry name" value="SERINE/THREONINE-PROTEIN PHOSPHATASE PP2A 65 KDA REGULATORY SUBUNIT"/>
    <property type="match status" value="1"/>
</dbReference>
<organism evidence="3">
    <name type="scientific">Leptocylindrus danicus</name>
    <dbReference type="NCBI Taxonomy" id="163516"/>
    <lineage>
        <taxon>Eukaryota</taxon>
        <taxon>Sar</taxon>
        <taxon>Stramenopiles</taxon>
        <taxon>Ochrophyta</taxon>
        <taxon>Bacillariophyta</taxon>
        <taxon>Coscinodiscophyceae</taxon>
        <taxon>Chaetocerotophycidae</taxon>
        <taxon>Leptocylindrales</taxon>
        <taxon>Leptocylindraceae</taxon>
        <taxon>Leptocylindrus</taxon>
    </lineage>
</organism>
<dbReference type="PANTHER" id="PTHR10648:SF1">
    <property type="entry name" value="SERINE_THREONINE-PROTEIN PHOSPHATASE 4 REGULATORY SUBUNIT 1"/>
    <property type="match status" value="1"/>
</dbReference>
<protein>
    <submittedName>
        <fullName evidence="3">Uncharacterized protein</fullName>
    </submittedName>
</protein>
<accession>A0A7S2LFG4</accession>
<dbReference type="Gene3D" id="1.25.10.10">
    <property type="entry name" value="Leucine-rich Repeat Variant"/>
    <property type="match status" value="2"/>
</dbReference>
<name>A0A7S2LFG4_9STRA</name>
<dbReference type="InterPro" id="IPR021133">
    <property type="entry name" value="HEAT_type_2"/>
</dbReference>
<dbReference type="SUPFAM" id="SSF48371">
    <property type="entry name" value="ARM repeat"/>
    <property type="match status" value="1"/>
</dbReference>
<evidence type="ECO:0000256" key="1">
    <source>
        <dbReference type="ARBA" id="ARBA00022737"/>
    </source>
</evidence>
<dbReference type="InterPro" id="IPR016024">
    <property type="entry name" value="ARM-type_fold"/>
</dbReference>